<gene>
    <name evidence="8" type="ORF">QFI96_003145</name>
</gene>
<dbReference type="EMBL" id="JARXNK020000097">
    <property type="protein sequence ID" value="MEL0550695.1"/>
    <property type="molecule type" value="Genomic_DNA"/>
</dbReference>
<evidence type="ECO:0000256" key="5">
    <source>
        <dbReference type="ARBA" id="ARBA00022989"/>
    </source>
</evidence>
<evidence type="ECO:0000256" key="6">
    <source>
        <dbReference type="ARBA" id="ARBA00023136"/>
    </source>
</evidence>
<evidence type="ECO:0000256" key="3">
    <source>
        <dbReference type="ARBA" id="ARBA00022692"/>
    </source>
</evidence>
<feature type="transmembrane region" description="Helical" evidence="7">
    <location>
        <begin position="187"/>
        <end position="206"/>
    </location>
</feature>
<evidence type="ECO:0000256" key="4">
    <source>
        <dbReference type="ARBA" id="ARBA00022970"/>
    </source>
</evidence>
<proteinExistence type="predicted"/>
<dbReference type="InterPro" id="IPR001123">
    <property type="entry name" value="LeuE-type"/>
</dbReference>
<dbReference type="PANTHER" id="PTHR30086">
    <property type="entry name" value="ARGININE EXPORTER PROTEIN ARGO"/>
    <property type="match status" value="1"/>
</dbReference>
<evidence type="ECO:0000256" key="1">
    <source>
        <dbReference type="ARBA" id="ARBA00004651"/>
    </source>
</evidence>
<feature type="transmembrane region" description="Helical" evidence="7">
    <location>
        <begin position="151"/>
        <end position="175"/>
    </location>
</feature>
<name>A0ABU9F2Y5_9ENTR</name>
<comment type="subcellular location">
    <subcellularLocation>
        <location evidence="1">Cell membrane</location>
        <topology evidence="1">Multi-pass membrane protein</topology>
    </subcellularLocation>
</comment>
<keyword evidence="9" id="KW-1185">Reference proteome</keyword>
<sequence>MINTLIFYAVSSLAVTIIPGPTMLLALSNGTTRRVKVISMGILGAACSDIILIGAAALGLGAVMVASETLFSVVKWVGVIYLLWLAVSLFRAKVSSRLSTEVNAAHPNITCGNSAFIRSLFAALSNPKGLLFFGAFLPQFLDMTQPAIPQYVSFALLTVMIDVVIMACYAMAGYYAARYLSVRYLTWMNRISAATLACMATGLALYRRQA</sequence>
<keyword evidence="4" id="KW-0813">Transport</keyword>
<dbReference type="RefSeq" id="WP_331850849.1">
    <property type="nucleotide sequence ID" value="NZ_JARXNK020000097.1"/>
</dbReference>
<keyword evidence="4" id="KW-0029">Amino-acid transport</keyword>
<feature type="transmembrane region" description="Helical" evidence="7">
    <location>
        <begin position="70"/>
        <end position="90"/>
    </location>
</feature>
<keyword evidence="6 7" id="KW-0472">Membrane</keyword>
<feature type="transmembrane region" description="Helical" evidence="7">
    <location>
        <begin position="40"/>
        <end position="64"/>
    </location>
</feature>
<reference evidence="8 9" key="1">
    <citation type="submission" date="2024-04" db="EMBL/GenBank/DDBJ databases">
        <title>Two novel Raoultella species associated with bleeding cankers of broadleaf hosts, Raoultella scottia sp. nov. and Raoultella lignicola sp. nov.</title>
        <authorList>
            <person name="Brady C.L."/>
        </authorList>
    </citation>
    <scope>NUCLEOTIDE SEQUENCE [LARGE SCALE GENOMIC DNA]</scope>
    <source>
        <strain evidence="8 9">TW_WC1a.1</strain>
    </source>
</reference>
<keyword evidence="2" id="KW-1003">Cell membrane</keyword>
<comment type="caution">
    <text evidence="8">The sequence shown here is derived from an EMBL/GenBank/DDBJ whole genome shotgun (WGS) entry which is preliminary data.</text>
</comment>
<evidence type="ECO:0000313" key="9">
    <source>
        <dbReference type="Proteomes" id="UP001312893"/>
    </source>
</evidence>
<dbReference type="Proteomes" id="UP001312893">
    <property type="component" value="Unassembled WGS sequence"/>
</dbReference>
<keyword evidence="3 7" id="KW-0812">Transmembrane</keyword>
<organism evidence="8 9">
    <name type="scientific">Raoultella lignicola</name>
    <dbReference type="NCBI Taxonomy" id="3040939"/>
    <lineage>
        <taxon>Bacteria</taxon>
        <taxon>Pseudomonadati</taxon>
        <taxon>Pseudomonadota</taxon>
        <taxon>Gammaproteobacteria</taxon>
        <taxon>Enterobacterales</taxon>
        <taxon>Enterobacteriaceae</taxon>
        <taxon>Klebsiella/Raoultella group</taxon>
        <taxon>Raoultella</taxon>
    </lineage>
</organism>
<evidence type="ECO:0000256" key="7">
    <source>
        <dbReference type="SAM" id="Phobius"/>
    </source>
</evidence>
<evidence type="ECO:0000313" key="8">
    <source>
        <dbReference type="EMBL" id="MEL0550695.1"/>
    </source>
</evidence>
<protein>
    <submittedName>
        <fullName evidence="8">LysE family translocator</fullName>
    </submittedName>
</protein>
<evidence type="ECO:0000256" key="2">
    <source>
        <dbReference type="ARBA" id="ARBA00022475"/>
    </source>
</evidence>
<dbReference type="PANTHER" id="PTHR30086:SF20">
    <property type="entry name" value="ARGININE EXPORTER PROTEIN ARGO-RELATED"/>
    <property type="match status" value="1"/>
</dbReference>
<dbReference type="Pfam" id="PF01810">
    <property type="entry name" value="LysE"/>
    <property type="match status" value="1"/>
</dbReference>
<dbReference type="PIRSF" id="PIRSF006324">
    <property type="entry name" value="LeuE"/>
    <property type="match status" value="1"/>
</dbReference>
<accession>A0ABU9F2Y5</accession>
<keyword evidence="5 7" id="KW-1133">Transmembrane helix</keyword>
<feature type="transmembrane region" description="Helical" evidence="7">
    <location>
        <begin position="6"/>
        <end position="28"/>
    </location>
</feature>